<evidence type="ECO:0000256" key="1">
    <source>
        <dbReference type="SAM" id="Phobius"/>
    </source>
</evidence>
<keyword evidence="3" id="KW-1185">Reference proteome</keyword>
<evidence type="ECO:0000313" key="3">
    <source>
        <dbReference type="Proteomes" id="UP000054166"/>
    </source>
</evidence>
<evidence type="ECO:0000313" key="2">
    <source>
        <dbReference type="EMBL" id="KIM74559.1"/>
    </source>
</evidence>
<reference evidence="3" key="2">
    <citation type="submission" date="2015-01" db="EMBL/GenBank/DDBJ databases">
        <title>Evolutionary Origins and Diversification of the Mycorrhizal Mutualists.</title>
        <authorList>
            <consortium name="DOE Joint Genome Institute"/>
            <consortium name="Mycorrhizal Genomics Consortium"/>
            <person name="Kohler A."/>
            <person name="Kuo A."/>
            <person name="Nagy L.G."/>
            <person name="Floudas D."/>
            <person name="Copeland A."/>
            <person name="Barry K.W."/>
            <person name="Cichocki N."/>
            <person name="Veneault-Fourrey C."/>
            <person name="LaButti K."/>
            <person name="Lindquist E.A."/>
            <person name="Lipzen A."/>
            <person name="Lundell T."/>
            <person name="Morin E."/>
            <person name="Murat C."/>
            <person name="Riley R."/>
            <person name="Ohm R."/>
            <person name="Sun H."/>
            <person name="Tunlid A."/>
            <person name="Henrissat B."/>
            <person name="Grigoriev I.V."/>
            <person name="Hibbett D.S."/>
            <person name="Martin F."/>
        </authorList>
    </citation>
    <scope>NUCLEOTIDE SEQUENCE [LARGE SCALE GENOMIC DNA]</scope>
    <source>
        <strain evidence="3">F 1598</strain>
    </source>
</reference>
<dbReference type="HOGENOM" id="CLU_2455542_0_0_1"/>
<keyword evidence="1" id="KW-1133">Transmembrane helix</keyword>
<dbReference type="InParanoid" id="A0A0C3F3C2"/>
<dbReference type="EMBL" id="KN833059">
    <property type="protein sequence ID" value="KIM74559.1"/>
    <property type="molecule type" value="Genomic_DNA"/>
</dbReference>
<organism evidence="2 3">
    <name type="scientific">Piloderma croceum (strain F 1598)</name>
    <dbReference type="NCBI Taxonomy" id="765440"/>
    <lineage>
        <taxon>Eukaryota</taxon>
        <taxon>Fungi</taxon>
        <taxon>Dikarya</taxon>
        <taxon>Basidiomycota</taxon>
        <taxon>Agaricomycotina</taxon>
        <taxon>Agaricomycetes</taxon>
        <taxon>Agaricomycetidae</taxon>
        <taxon>Atheliales</taxon>
        <taxon>Atheliaceae</taxon>
        <taxon>Piloderma</taxon>
    </lineage>
</organism>
<name>A0A0C3F3C2_PILCF</name>
<gene>
    <name evidence="2" type="ORF">PILCRDRAFT_701609</name>
</gene>
<dbReference type="AlphaFoldDB" id="A0A0C3F3C2"/>
<protein>
    <submittedName>
        <fullName evidence="2">Uncharacterized protein</fullName>
    </submittedName>
</protein>
<dbReference type="Proteomes" id="UP000054166">
    <property type="component" value="Unassembled WGS sequence"/>
</dbReference>
<feature type="transmembrane region" description="Helical" evidence="1">
    <location>
        <begin position="51"/>
        <end position="73"/>
    </location>
</feature>
<sequence>MRLLGFVALRSCTHPGQGGQLDLDVRQVCLHYSCGYVQTPCSSLRWRLPKVLFLINRYLVTMLLLCVICYTFPCTCANKVPEQQAGLHP</sequence>
<accession>A0A0C3F3C2</accession>
<proteinExistence type="predicted"/>
<reference evidence="2 3" key="1">
    <citation type="submission" date="2014-04" db="EMBL/GenBank/DDBJ databases">
        <authorList>
            <consortium name="DOE Joint Genome Institute"/>
            <person name="Kuo A."/>
            <person name="Tarkka M."/>
            <person name="Buscot F."/>
            <person name="Kohler A."/>
            <person name="Nagy L.G."/>
            <person name="Floudas D."/>
            <person name="Copeland A."/>
            <person name="Barry K.W."/>
            <person name="Cichocki N."/>
            <person name="Veneault-Fourrey C."/>
            <person name="LaButti K."/>
            <person name="Lindquist E.A."/>
            <person name="Lipzen A."/>
            <person name="Lundell T."/>
            <person name="Morin E."/>
            <person name="Murat C."/>
            <person name="Sun H."/>
            <person name="Tunlid A."/>
            <person name="Henrissat B."/>
            <person name="Grigoriev I.V."/>
            <person name="Hibbett D.S."/>
            <person name="Martin F."/>
            <person name="Nordberg H.P."/>
            <person name="Cantor M.N."/>
            <person name="Hua S.X."/>
        </authorList>
    </citation>
    <scope>NUCLEOTIDE SEQUENCE [LARGE SCALE GENOMIC DNA]</scope>
    <source>
        <strain evidence="2 3">F 1598</strain>
    </source>
</reference>
<keyword evidence="1" id="KW-0472">Membrane</keyword>
<keyword evidence="1" id="KW-0812">Transmembrane</keyword>